<dbReference type="Proteomes" id="UP000789508">
    <property type="component" value="Unassembled WGS sequence"/>
</dbReference>
<dbReference type="AlphaFoldDB" id="A0A9N9IZD0"/>
<keyword evidence="2" id="KW-1185">Reference proteome</keyword>
<gene>
    <name evidence="1" type="ORF">ALEPTO_LOCUS13507</name>
</gene>
<dbReference type="EMBL" id="CAJVPS010043883">
    <property type="protein sequence ID" value="CAG8756566.1"/>
    <property type="molecule type" value="Genomic_DNA"/>
</dbReference>
<protein>
    <submittedName>
        <fullName evidence="1">6067_t:CDS:1</fullName>
    </submittedName>
</protein>
<comment type="caution">
    <text evidence="1">The sequence shown here is derived from an EMBL/GenBank/DDBJ whole genome shotgun (WGS) entry which is preliminary data.</text>
</comment>
<evidence type="ECO:0000313" key="2">
    <source>
        <dbReference type="Proteomes" id="UP000789508"/>
    </source>
</evidence>
<name>A0A9N9IZD0_9GLOM</name>
<feature type="non-terminal residue" evidence="1">
    <location>
        <position position="1"/>
    </location>
</feature>
<organism evidence="1 2">
    <name type="scientific">Ambispora leptoticha</name>
    <dbReference type="NCBI Taxonomy" id="144679"/>
    <lineage>
        <taxon>Eukaryota</taxon>
        <taxon>Fungi</taxon>
        <taxon>Fungi incertae sedis</taxon>
        <taxon>Mucoromycota</taxon>
        <taxon>Glomeromycotina</taxon>
        <taxon>Glomeromycetes</taxon>
        <taxon>Archaeosporales</taxon>
        <taxon>Ambisporaceae</taxon>
        <taxon>Ambispora</taxon>
    </lineage>
</organism>
<accession>A0A9N9IZD0</accession>
<evidence type="ECO:0000313" key="1">
    <source>
        <dbReference type="EMBL" id="CAG8756566.1"/>
    </source>
</evidence>
<proteinExistence type="predicted"/>
<reference evidence="1" key="1">
    <citation type="submission" date="2021-06" db="EMBL/GenBank/DDBJ databases">
        <authorList>
            <person name="Kallberg Y."/>
            <person name="Tangrot J."/>
            <person name="Rosling A."/>
        </authorList>
    </citation>
    <scope>NUCLEOTIDE SEQUENCE</scope>
    <source>
        <strain evidence="1">FL130A</strain>
    </source>
</reference>
<sequence length="61" mass="6611">VYGGIEFIAYAVAIAFLLEMYSTLRELNLINIASTIKSTGTKFQALSEARTNVSGIIKARA</sequence>